<dbReference type="KEGG" id="ksn:43592395"/>
<organism evidence="1 2">
    <name type="scientific">Kwoniella shandongensis</name>
    <dbReference type="NCBI Taxonomy" id="1734106"/>
    <lineage>
        <taxon>Eukaryota</taxon>
        <taxon>Fungi</taxon>
        <taxon>Dikarya</taxon>
        <taxon>Basidiomycota</taxon>
        <taxon>Agaricomycotina</taxon>
        <taxon>Tremellomycetes</taxon>
        <taxon>Tremellales</taxon>
        <taxon>Cryptococcaceae</taxon>
        <taxon>Kwoniella</taxon>
    </lineage>
</organism>
<reference evidence="1" key="2">
    <citation type="submission" date="2024-01" db="EMBL/GenBank/DDBJ databases">
        <title>Comparative genomics of Cryptococcus and Kwoniella reveals pathogenesis evolution and contrasting modes of karyotype evolution via chromosome fusion or intercentromeric recombination.</title>
        <authorList>
            <person name="Coelho M.A."/>
            <person name="David-Palma M."/>
            <person name="Shea T."/>
            <person name="Bowers K."/>
            <person name="McGinley-Smith S."/>
            <person name="Mohammad A.W."/>
            <person name="Gnirke A."/>
            <person name="Yurkov A.M."/>
            <person name="Nowrousian M."/>
            <person name="Sun S."/>
            <person name="Cuomo C.A."/>
            <person name="Heitman J."/>
        </authorList>
    </citation>
    <scope>NUCLEOTIDE SEQUENCE</scope>
    <source>
        <strain evidence="1">CBS 12478</strain>
    </source>
</reference>
<dbReference type="GeneID" id="43592395"/>
<accession>A0A5M6BPA0</accession>
<gene>
    <name evidence="1" type="ORF">CI109_102695</name>
</gene>
<proteinExistence type="predicted"/>
<dbReference type="Proteomes" id="UP000322225">
    <property type="component" value="Chromosome 4"/>
</dbReference>
<name>A0A5M6BPA0_9TREE</name>
<dbReference type="EMBL" id="CP144054">
    <property type="protein sequence ID" value="WWD18245.1"/>
    <property type="molecule type" value="Genomic_DNA"/>
</dbReference>
<dbReference type="RefSeq" id="XP_031857485.1">
    <property type="nucleotide sequence ID" value="XM_032008223.1"/>
</dbReference>
<keyword evidence="2" id="KW-1185">Reference proteome</keyword>
<dbReference type="AlphaFoldDB" id="A0A5M6BPA0"/>
<reference evidence="1" key="1">
    <citation type="submission" date="2017-08" db="EMBL/GenBank/DDBJ databases">
        <authorList>
            <person name="Cuomo C."/>
            <person name="Billmyre B."/>
            <person name="Heitman J."/>
        </authorList>
    </citation>
    <scope>NUCLEOTIDE SEQUENCE</scope>
    <source>
        <strain evidence="1">CBS 12478</strain>
    </source>
</reference>
<evidence type="ECO:0000313" key="2">
    <source>
        <dbReference type="Proteomes" id="UP000322225"/>
    </source>
</evidence>
<evidence type="ECO:0000313" key="1">
    <source>
        <dbReference type="EMBL" id="WWD18245.1"/>
    </source>
</evidence>
<sequence>MTIFSHSFESMYSIRGDNSRLRSILPHRPSSRIVSSVVSNTHKLFDPDTPLITKDEFLVAYASRFRTPTLLSFADPTCESAVENAEVKLQLALYNYARDTKLHETGTITTFDRKVHGVDVIETTINQKVSQEGTGQSTYLGTVKGYVRAEDGARKQFMSKEAVFYENLHGSGETYRVICGDDPNTIWRKMGWEEPGDWRPHAGSTLKWPEFKRDET</sequence>
<protein>
    <submittedName>
        <fullName evidence="1">Uncharacterized protein</fullName>
    </submittedName>
</protein>